<sequence length="457" mass="49456">MSAGRPRGLALPTADDLRALWRDGSVERSVGILLAVVALGVMSLAVGMLAVPYGWYVVAAAALLVLLGATTIERAAVPILAMPGLVVIQRVGGFISVSDAVLFGAFFFALLFGVRPYSTTMRSLLWLSVIYQVATLFTVVVNPYTANTVEWFHAWLSVGGALVMGWAVGRSGRARFGLSLFMLACVGIAVLTCAAALIKFAQGDFGPVYLEWPIAMHKNLIGCLLGFAAVLAYARPYWVGWPRHAALAAFWICSLAVLASQARQALLGLVVGVLFLTLRKDPDRKRSKLILAGLLPAMVFVAGMVRDQLAEENQFNSAYQRLEWYGQALEVWQKNIWVGVGLRWWETGEHGYVFQPPNAEIEQLSATGIVGLVGFVILFGGAIIVLWGMESRFANVAIAVLLTRLVQGQFDLFWSAIVVSVPFVLIGVAVGAHAYAEEQRGRRPVEPAVEPVERGAP</sequence>
<feature type="transmembrane region" description="Helical" evidence="5">
    <location>
        <begin position="29"/>
        <end position="46"/>
    </location>
</feature>
<evidence type="ECO:0000259" key="6">
    <source>
        <dbReference type="Pfam" id="PF04932"/>
    </source>
</evidence>
<feature type="transmembrane region" description="Helical" evidence="5">
    <location>
        <begin position="364"/>
        <end position="387"/>
    </location>
</feature>
<gene>
    <name evidence="7" type="ORF">I598_3200</name>
</gene>
<evidence type="ECO:0000256" key="4">
    <source>
        <dbReference type="ARBA" id="ARBA00023136"/>
    </source>
</evidence>
<feature type="transmembrane region" description="Helical" evidence="5">
    <location>
        <begin position="53"/>
        <end position="72"/>
    </location>
</feature>
<feature type="domain" description="O-antigen ligase-related" evidence="6">
    <location>
        <begin position="248"/>
        <end position="376"/>
    </location>
</feature>
<dbReference type="OrthoDB" id="3837781at2"/>
<feature type="transmembrane region" description="Helical" evidence="5">
    <location>
        <begin position="214"/>
        <end position="234"/>
    </location>
</feature>
<dbReference type="PANTHER" id="PTHR37422">
    <property type="entry name" value="TEICHURONIC ACID BIOSYNTHESIS PROTEIN TUAE"/>
    <property type="match status" value="1"/>
</dbReference>
<dbReference type="KEGG" id="ido:I598_3200"/>
<evidence type="ECO:0000256" key="5">
    <source>
        <dbReference type="SAM" id="Phobius"/>
    </source>
</evidence>
<feature type="transmembrane region" description="Helical" evidence="5">
    <location>
        <begin position="124"/>
        <end position="145"/>
    </location>
</feature>
<feature type="transmembrane region" description="Helical" evidence="5">
    <location>
        <begin position="180"/>
        <end position="202"/>
    </location>
</feature>
<dbReference type="GO" id="GO:0016020">
    <property type="term" value="C:membrane"/>
    <property type="evidence" value="ECO:0007669"/>
    <property type="project" value="UniProtKB-SubCell"/>
</dbReference>
<dbReference type="InterPro" id="IPR051533">
    <property type="entry name" value="WaaL-like"/>
</dbReference>
<dbReference type="GO" id="GO:0016874">
    <property type="term" value="F:ligase activity"/>
    <property type="evidence" value="ECO:0007669"/>
    <property type="project" value="UniProtKB-KW"/>
</dbReference>
<comment type="subcellular location">
    <subcellularLocation>
        <location evidence="1">Membrane</location>
        <topology evidence="1">Multi-pass membrane protein</topology>
    </subcellularLocation>
</comment>
<keyword evidence="8" id="KW-1185">Reference proteome</keyword>
<feature type="transmembrane region" description="Helical" evidence="5">
    <location>
        <begin position="246"/>
        <end position="277"/>
    </location>
</feature>
<dbReference type="EMBL" id="CP014209">
    <property type="protein sequence ID" value="ANC32711.1"/>
    <property type="molecule type" value="Genomic_DNA"/>
</dbReference>
<dbReference type="STRING" id="1300344.I598_3200"/>
<reference evidence="7 8" key="1">
    <citation type="submission" date="2016-01" db="EMBL/GenBank/DDBJ databases">
        <title>Complete genome sequence of a soil Actinobacterium, Isoptericola dokdonensis DS-3.</title>
        <authorList>
            <person name="Kwon S.-K."/>
            <person name="Kim J.F."/>
        </authorList>
    </citation>
    <scope>NUCLEOTIDE SEQUENCE [LARGE SCALE GENOMIC DNA]</scope>
    <source>
        <strain evidence="7 8">DS-3</strain>
    </source>
</reference>
<dbReference type="Proteomes" id="UP000076794">
    <property type="component" value="Chromosome"/>
</dbReference>
<keyword evidence="7" id="KW-0436">Ligase</keyword>
<feature type="transmembrane region" description="Helical" evidence="5">
    <location>
        <begin position="92"/>
        <end position="112"/>
    </location>
</feature>
<evidence type="ECO:0000313" key="8">
    <source>
        <dbReference type="Proteomes" id="UP000076794"/>
    </source>
</evidence>
<evidence type="ECO:0000256" key="3">
    <source>
        <dbReference type="ARBA" id="ARBA00022989"/>
    </source>
</evidence>
<dbReference type="RefSeq" id="WP_083973406.1">
    <property type="nucleotide sequence ID" value="NZ_CP014209.1"/>
</dbReference>
<evidence type="ECO:0000256" key="1">
    <source>
        <dbReference type="ARBA" id="ARBA00004141"/>
    </source>
</evidence>
<proteinExistence type="predicted"/>
<evidence type="ECO:0000313" key="7">
    <source>
        <dbReference type="EMBL" id="ANC32711.1"/>
    </source>
</evidence>
<feature type="transmembrane region" description="Helical" evidence="5">
    <location>
        <begin position="412"/>
        <end position="436"/>
    </location>
</feature>
<dbReference type="AlphaFoldDB" id="A0A168FY54"/>
<name>A0A168FY54_9MICO</name>
<feature type="transmembrane region" description="Helical" evidence="5">
    <location>
        <begin position="289"/>
        <end position="305"/>
    </location>
</feature>
<keyword evidence="2 5" id="KW-0812">Transmembrane</keyword>
<dbReference type="Pfam" id="PF04932">
    <property type="entry name" value="Wzy_C"/>
    <property type="match status" value="1"/>
</dbReference>
<organism evidence="7 8">
    <name type="scientific">Isoptericola dokdonensis DS-3</name>
    <dbReference type="NCBI Taxonomy" id="1300344"/>
    <lineage>
        <taxon>Bacteria</taxon>
        <taxon>Bacillati</taxon>
        <taxon>Actinomycetota</taxon>
        <taxon>Actinomycetes</taxon>
        <taxon>Micrococcales</taxon>
        <taxon>Promicromonosporaceae</taxon>
        <taxon>Isoptericola</taxon>
    </lineage>
</organism>
<evidence type="ECO:0000256" key="2">
    <source>
        <dbReference type="ARBA" id="ARBA00022692"/>
    </source>
</evidence>
<keyword evidence="4 5" id="KW-0472">Membrane</keyword>
<keyword evidence="3 5" id="KW-1133">Transmembrane helix</keyword>
<protein>
    <submittedName>
        <fullName evidence="7">O-Antigen ligase</fullName>
    </submittedName>
</protein>
<dbReference type="PATRIC" id="fig|1300344.3.peg.3220"/>
<dbReference type="InterPro" id="IPR007016">
    <property type="entry name" value="O-antigen_ligase-rel_domated"/>
</dbReference>
<accession>A0A168FY54</accession>
<feature type="transmembrane region" description="Helical" evidence="5">
    <location>
        <begin position="151"/>
        <end position="168"/>
    </location>
</feature>
<dbReference type="PANTHER" id="PTHR37422:SF13">
    <property type="entry name" value="LIPOPOLYSACCHARIDE BIOSYNTHESIS PROTEIN PA4999-RELATED"/>
    <property type="match status" value="1"/>
</dbReference>